<organism evidence="4 5">
    <name type="scientific">Triparma retinervis</name>
    <dbReference type="NCBI Taxonomy" id="2557542"/>
    <lineage>
        <taxon>Eukaryota</taxon>
        <taxon>Sar</taxon>
        <taxon>Stramenopiles</taxon>
        <taxon>Ochrophyta</taxon>
        <taxon>Bolidophyceae</taxon>
        <taxon>Parmales</taxon>
        <taxon>Triparmaceae</taxon>
        <taxon>Triparma</taxon>
    </lineage>
</organism>
<name>A0A9W7CEE0_9STRA</name>
<dbReference type="GO" id="GO:0051087">
    <property type="term" value="F:protein-folding chaperone binding"/>
    <property type="evidence" value="ECO:0007669"/>
    <property type="project" value="InterPro"/>
</dbReference>
<dbReference type="Gene3D" id="2.60.40.790">
    <property type="match status" value="1"/>
</dbReference>
<comment type="caution">
    <text evidence="4">The sequence shown here is derived from an EMBL/GenBank/DDBJ whole genome shotgun (WGS) entry which is preliminary data.</text>
</comment>
<evidence type="ECO:0000313" key="4">
    <source>
        <dbReference type="EMBL" id="GMI07173.1"/>
    </source>
</evidence>
<dbReference type="GO" id="GO:0045505">
    <property type="term" value="F:dynein intermediate chain binding"/>
    <property type="evidence" value="ECO:0007669"/>
    <property type="project" value="TreeGrafter"/>
</dbReference>
<comment type="similarity">
    <text evidence="1">Belongs to the PIH1 family.</text>
</comment>
<evidence type="ECO:0000256" key="1">
    <source>
        <dbReference type="ARBA" id="ARBA00008511"/>
    </source>
</evidence>
<keyword evidence="5" id="KW-1185">Reference proteome</keyword>
<feature type="domain" description="PIH1D1/2/3 CS-like" evidence="3">
    <location>
        <begin position="87"/>
        <end position="183"/>
    </location>
</feature>
<protein>
    <recommendedName>
        <fullName evidence="3">PIH1D1/2/3 CS-like domain-containing protein</fullName>
    </recommendedName>
</protein>
<dbReference type="Proteomes" id="UP001165082">
    <property type="component" value="Unassembled WGS sequence"/>
</dbReference>
<dbReference type="InterPro" id="IPR008978">
    <property type="entry name" value="HSP20-like_chaperone"/>
</dbReference>
<dbReference type="AlphaFoldDB" id="A0A9W7CEE0"/>
<accession>A0A9W7CEE0</accession>
<dbReference type="GO" id="GO:0005737">
    <property type="term" value="C:cytoplasm"/>
    <property type="evidence" value="ECO:0007669"/>
    <property type="project" value="TreeGrafter"/>
</dbReference>
<feature type="compositionally biased region" description="Polar residues" evidence="2">
    <location>
        <begin position="9"/>
        <end position="20"/>
    </location>
</feature>
<dbReference type="SUPFAM" id="SSF49764">
    <property type="entry name" value="HSP20-like chaperones"/>
    <property type="match status" value="1"/>
</dbReference>
<dbReference type="Pfam" id="PF18201">
    <property type="entry name" value="PIH1_CS"/>
    <property type="match status" value="1"/>
</dbReference>
<dbReference type="CDD" id="cd00298">
    <property type="entry name" value="ACD_sHsps_p23-like"/>
    <property type="match status" value="1"/>
</dbReference>
<dbReference type="OrthoDB" id="25887at2759"/>
<gene>
    <name evidence="4" type="ORF">TrRE_jg4926</name>
</gene>
<feature type="region of interest" description="Disordered" evidence="2">
    <location>
        <begin position="1"/>
        <end position="70"/>
    </location>
</feature>
<dbReference type="InterPro" id="IPR041442">
    <property type="entry name" value="PIH1D1/2/3_CS-like"/>
</dbReference>
<dbReference type="PANTHER" id="PTHR21083:SF0">
    <property type="entry name" value="DYNEIN AXONEMAL ASSEMBLY FACTOR 6"/>
    <property type="match status" value="1"/>
</dbReference>
<proteinExistence type="inferred from homology"/>
<dbReference type="PANTHER" id="PTHR21083">
    <property type="entry name" value="TWISTER"/>
    <property type="match status" value="1"/>
</dbReference>
<reference evidence="4" key="1">
    <citation type="submission" date="2022-07" db="EMBL/GenBank/DDBJ databases">
        <title>Genome analysis of Parmales, a sister group of diatoms, reveals the evolutionary specialization of diatoms from phago-mixotrophs to photoautotrophs.</title>
        <authorList>
            <person name="Ban H."/>
            <person name="Sato S."/>
            <person name="Yoshikawa S."/>
            <person name="Kazumasa Y."/>
            <person name="Nakamura Y."/>
            <person name="Ichinomiya M."/>
            <person name="Saitoh K."/>
            <person name="Sato N."/>
            <person name="Blanc-Mathieu R."/>
            <person name="Endo H."/>
            <person name="Kuwata A."/>
            <person name="Ogata H."/>
        </authorList>
    </citation>
    <scope>NUCLEOTIDE SEQUENCE</scope>
</reference>
<evidence type="ECO:0000313" key="5">
    <source>
        <dbReference type="Proteomes" id="UP001165082"/>
    </source>
</evidence>
<sequence>MSGYGDITALSNMLQETNNGNEEEEAFSQAKAFAGPSSAVAPKPTRPVAGKEKKEEEGAGDIWSVDEVPDEEGLKLANTSESDTRAVPQHEIYHKQDVDSSDVYLGLSDKTPGSADCTHLVIKAHFPSHKLSDIDLDVTKNTLTAMSDKYKLKLYLPQPVDPDKGSAKFDSKSGILAVEVPVLEKEWE</sequence>
<dbReference type="InterPro" id="IPR026697">
    <property type="entry name" value="DNAAF6"/>
</dbReference>
<evidence type="ECO:0000259" key="3">
    <source>
        <dbReference type="Pfam" id="PF18201"/>
    </source>
</evidence>
<dbReference type="EMBL" id="BRXZ01000194">
    <property type="protein sequence ID" value="GMI07173.1"/>
    <property type="molecule type" value="Genomic_DNA"/>
</dbReference>
<evidence type="ECO:0000256" key="2">
    <source>
        <dbReference type="SAM" id="MobiDB-lite"/>
    </source>
</evidence>
<dbReference type="GO" id="GO:0070286">
    <property type="term" value="P:axonemal dynein complex assembly"/>
    <property type="evidence" value="ECO:0007669"/>
    <property type="project" value="InterPro"/>
</dbReference>